<dbReference type="PANTHER" id="PTHR24414:SF148">
    <property type="entry name" value="F-BOX DOMAIN-CONTAINING PROTEIN"/>
    <property type="match status" value="1"/>
</dbReference>
<dbReference type="Pfam" id="PF01344">
    <property type="entry name" value="Kelch_1"/>
    <property type="match status" value="1"/>
</dbReference>
<organism evidence="1">
    <name type="scientific">Brassica campestris</name>
    <name type="common">Field mustard</name>
    <dbReference type="NCBI Taxonomy" id="3711"/>
    <lineage>
        <taxon>Eukaryota</taxon>
        <taxon>Viridiplantae</taxon>
        <taxon>Streptophyta</taxon>
        <taxon>Embryophyta</taxon>
        <taxon>Tracheophyta</taxon>
        <taxon>Spermatophyta</taxon>
        <taxon>Magnoliopsida</taxon>
        <taxon>eudicotyledons</taxon>
        <taxon>Gunneridae</taxon>
        <taxon>Pentapetalae</taxon>
        <taxon>rosids</taxon>
        <taxon>malvids</taxon>
        <taxon>Brassicales</taxon>
        <taxon>Brassicaceae</taxon>
        <taxon>Brassiceae</taxon>
        <taxon>Brassica</taxon>
    </lineage>
</organism>
<dbReference type="Proteomes" id="UP000264353">
    <property type="component" value="Unassembled WGS sequence"/>
</dbReference>
<dbReference type="Gene3D" id="2.120.10.80">
    <property type="entry name" value="Kelch-type beta propeller"/>
    <property type="match status" value="1"/>
</dbReference>
<dbReference type="SUPFAM" id="SSF117281">
    <property type="entry name" value="Kelch motif"/>
    <property type="match status" value="1"/>
</dbReference>
<dbReference type="PANTHER" id="PTHR24414">
    <property type="entry name" value="F-BOX/KELCH-REPEAT PROTEIN SKIP4"/>
    <property type="match status" value="1"/>
</dbReference>
<protein>
    <recommendedName>
        <fullName evidence="2">F-box domain-containing protein</fullName>
    </recommendedName>
</protein>
<dbReference type="InterPro" id="IPR050354">
    <property type="entry name" value="F-box/kelch-repeat_ARATH"/>
</dbReference>
<dbReference type="InterPro" id="IPR015915">
    <property type="entry name" value="Kelch-typ_b-propeller"/>
</dbReference>
<proteinExistence type="predicted"/>
<reference evidence="1" key="1">
    <citation type="submission" date="2018-06" db="EMBL/GenBank/DDBJ databases">
        <title>WGS assembly of Brassica rapa FPsc.</title>
        <authorList>
            <person name="Bowman J."/>
            <person name="Kohchi T."/>
            <person name="Yamato K."/>
            <person name="Jenkins J."/>
            <person name="Shu S."/>
            <person name="Ishizaki K."/>
            <person name="Yamaoka S."/>
            <person name="Nishihama R."/>
            <person name="Nakamura Y."/>
            <person name="Berger F."/>
            <person name="Adam C."/>
            <person name="Aki S."/>
            <person name="Althoff F."/>
            <person name="Araki T."/>
            <person name="Arteaga-Vazquez M."/>
            <person name="Balasubrmanian S."/>
            <person name="Bauer D."/>
            <person name="Boehm C."/>
            <person name="Briginshaw L."/>
            <person name="Caballero-Perez J."/>
            <person name="Catarino B."/>
            <person name="Chen F."/>
            <person name="Chiyoda S."/>
            <person name="Chovatia M."/>
            <person name="Davies K."/>
            <person name="Delmans M."/>
            <person name="Demura T."/>
            <person name="Dierschke T."/>
            <person name="Dolan L."/>
            <person name="Dorantes-Acosta A."/>
            <person name="Eklund D."/>
            <person name="Florent S."/>
            <person name="Flores-Sandoval E."/>
            <person name="Fujiyama A."/>
            <person name="Fukuzawa H."/>
            <person name="Galik B."/>
            <person name="Grimanelli D."/>
            <person name="Grimwood J."/>
            <person name="Grossniklaus U."/>
            <person name="Hamada T."/>
            <person name="Haseloff J."/>
            <person name="Hetherington A."/>
            <person name="Higo A."/>
            <person name="Hirakawa Y."/>
            <person name="Hundley H."/>
            <person name="Ikeda Y."/>
            <person name="Inoue K."/>
            <person name="Inoue S."/>
            <person name="Ishida S."/>
            <person name="Jia Q."/>
            <person name="Kakita M."/>
            <person name="Kanazawa T."/>
            <person name="Kawai Y."/>
            <person name="Kawashima T."/>
            <person name="Kennedy M."/>
            <person name="Kinose K."/>
            <person name="Kinoshita T."/>
            <person name="Kohara Y."/>
            <person name="Koide E."/>
            <person name="Komatsu K."/>
            <person name="Kopischke S."/>
            <person name="Kubo M."/>
            <person name="Kyozuka J."/>
            <person name="Lagercrantz U."/>
            <person name="Lin S."/>
            <person name="Lindquist E."/>
            <person name="Lipzen A."/>
            <person name="Lu C."/>
            <person name="Luna E."/>
            <person name="Martienssen R."/>
            <person name="Minamino N."/>
            <person name="Mizutani M."/>
            <person name="Mizutani M."/>
            <person name="Mochizuki N."/>
            <person name="Monte I."/>
            <person name="Mosher R."/>
            <person name="Nagasaki H."/>
            <person name="Nakagami H."/>
            <person name="Naramoto S."/>
            <person name="Nishitani K."/>
            <person name="Ohtani M."/>
            <person name="Okamoto T."/>
            <person name="Okumura M."/>
            <person name="Phillips J."/>
            <person name="Pollak B."/>
            <person name="Reinders A."/>
            <person name="Roevekamp M."/>
            <person name="Sano R."/>
            <person name="Sawa S."/>
            <person name="Schmid M."/>
            <person name="Shirakawa M."/>
            <person name="Solano R."/>
            <person name="Spunde A."/>
            <person name="Suetsugu N."/>
            <person name="Sugano S."/>
            <person name="Sugiyama A."/>
            <person name="Sun R."/>
            <person name="Suzuki Y."/>
            <person name="Takenaka M."/>
            <person name="Takezawa D."/>
            <person name="Tomogane H."/>
            <person name="Tsuzuki M."/>
            <person name="Ueda T."/>
            <person name="Umeda M."/>
            <person name="Ward J."/>
            <person name="Watanabe Y."/>
            <person name="Yazaki K."/>
            <person name="Yokoyama R."/>
            <person name="Yoshitake Y."/>
            <person name="Yotsui I."/>
            <person name="Zachgo S."/>
            <person name="Schmutz J."/>
        </authorList>
    </citation>
    <scope>NUCLEOTIDE SEQUENCE [LARGE SCALE GENOMIC DNA]</scope>
</reference>
<sequence length="291" mass="32947">MMNNPCEVEPLSRRKKLKVCPPSGLSLLPEEMVLSCLARISKSEHDSLSLVSKWHRSLLLTPELHNFRTLSGCTEEKLKHPSRTKSTLPPEASCMVAHGCGIYIMGGRVGGRASSSSVMFLDCRSHTWITLPSHIRVWRSSLNVRKDCDKGGEGDACNDWHRTMFILHSKGWHVIENVVYCSNSDGLVTWCEAHKWESPETEVVAWREIQELDQVLPGHKLSNSGPNLLIFWDVLVPPHKLEIWCAEISLVRRKETCEIRGNIVWSQVVITLDPPPHHHHCRILSALPLNL</sequence>
<evidence type="ECO:0000313" key="1">
    <source>
        <dbReference type="EMBL" id="RIA04723.1"/>
    </source>
</evidence>
<dbReference type="InterPro" id="IPR006652">
    <property type="entry name" value="Kelch_1"/>
</dbReference>
<dbReference type="EMBL" id="KZ865722">
    <property type="protein sequence ID" value="RIA04723.1"/>
    <property type="molecule type" value="Genomic_DNA"/>
</dbReference>
<evidence type="ECO:0008006" key="2">
    <source>
        <dbReference type="Google" id="ProtNLM"/>
    </source>
</evidence>
<dbReference type="AlphaFoldDB" id="A0A397KYU5"/>
<gene>
    <name evidence="1" type="ORF">BRARA_K01013</name>
</gene>
<name>A0A397KYU5_BRACM</name>
<accession>A0A397KYU5</accession>